<keyword evidence="2 4" id="KW-0503">Monooxygenase</keyword>
<dbReference type="Proteomes" id="UP001304769">
    <property type="component" value="Unassembled WGS sequence"/>
</dbReference>
<name>A0ABU5T681_9MICC</name>
<evidence type="ECO:0000256" key="2">
    <source>
        <dbReference type="ARBA" id="ARBA00023033"/>
    </source>
</evidence>
<dbReference type="InterPro" id="IPR036188">
    <property type="entry name" value="FAD/NAD-bd_sf"/>
</dbReference>
<dbReference type="Gene3D" id="3.50.50.60">
    <property type="entry name" value="FAD/NAD(P)-binding domain"/>
    <property type="match status" value="1"/>
</dbReference>
<accession>A0ABU5T681</accession>
<dbReference type="PANTHER" id="PTHR13789">
    <property type="entry name" value="MONOOXYGENASE"/>
    <property type="match status" value="1"/>
</dbReference>
<dbReference type="InterPro" id="IPR050493">
    <property type="entry name" value="FAD-dep_Monooxygenase_BioMet"/>
</dbReference>
<dbReference type="GO" id="GO:0004497">
    <property type="term" value="F:monooxygenase activity"/>
    <property type="evidence" value="ECO:0007669"/>
    <property type="project" value="UniProtKB-KW"/>
</dbReference>
<dbReference type="NCBIfam" id="NF005313">
    <property type="entry name" value="PRK06847.1"/>
    <property type="match status" value="1"/>
</dbReference>
<dbReference type="PRINTS" id="PR00420">
    <property type="entry name" value="RNGMNOXGNASE"/>
</dbReference>
<feature type="domain" description="FAD-binding" evidence="3">
    <location>
        <begin position="6"/>
        <end position="342"/>
    </location>
</feature>
<dbReference type="RefSeq" id="WP_323279034.1">
    <property type="nucleotide sequence ID" value="NZ_JAYGGQ010000007.1"/>
</dbReference>
<evidence type="ECO:0000259" key="3">
    <source>
        <dbReference type="Pfam" id="PF01494"/>
    </source>
</evidence>
<gene>
    <name evidence="4" type="ORF">SPF06_10635</name>
</gene>
<sequence length="374" mass="39732">MPAAQKVGIVGSGVGGLVLASLLADAGLDVEVLERTAGPSALGSGITLQGNALRIFRQLGVLPQILEKGYPFDTLGLRAPGPGAELLTVLDDVRVGGDDLPATLGIYRPELAAILTERARRAGAAIRYGTPFDSLQQDGELVTVALADGTRASYELLVGADGLNSTVRSAIGITDGPRGTGMGIWRAFVPRPAEVTRTDLYYGGPAYIAGYCPTGPETMYAYLVEDAHDRDPADGPRVMAKLAGAYGGPWQHIREHIDAGARVNYTHFTAHIVSGPWYRGRVVLLGDAAHSCPPTIAQGAAMAAEDAAVLAEEIIAAQGFEDSVLLRYWERREPRARTVVEASVQLGEWMLQHRQDADVPGLIHRVSETVRVPV</sequence>
<keyword evidence="1" id="KW-0560">Oxidoreductase</keyword>
<dbReference type="PANTHER" id="PTHR13789:SF309">
    <property type="entry name" value="PUTATIVE (AFU_ORTHOLOGUE AFUA_6G14510)-RELATED"/>
    <property type="match status" value="1"/>
</dbReference>
<dbReference type="SUPFAM" id="SSF51905">
    <property type="entry name" value="FAD/NAD(P)-binding domain"/>
    <property type="match status" value="1"/>
</dbReference>
<proteinExistence type="predicted"/>
<evidence type="ECO:0000313" key="4">
    <source>
        <dbReference type="EMBL" id="MEA5455177.1"/>
    </source>
</evidence>
<comment type="caution">
    <text evidence="4">The sequence shown here is derived from an EMBL/GenBank/DDBJ whole genome shotgun (WGS) entry which is preliminary data.</text>
</comment>
<evidence type="ECO:0000256" key="1">
    <source>
        <dbReference type="ARBA" id="ARBA00023002"/>
    </source>
</evidence>
<protein>
    <submittedName>
        <fullName evidence="4">FAD-dependent monooxygenase</fullName>
    </submittedName>
</protein>
<evidence type="ECO:0000313" key="5">
    <source>
        <dbReference type="Proteomes" id="UP001304769"/>
    </source>
</evidence>
<dbReference type="InterPro" id="IPR002938">
    <property type="entry name" value="FAD-bd"/>
</dbReference>
<dbReference type="Pfam" id="PF01494">
    <property type="entry name" value="FAD_binding_3"/>
    <property type="match status" value="1"/>
</dbReference>
<keyword evidence="5" id="KW-1185">Reference proteome</keyword>
<organism evidence="4 5">
    <name type="scientific">Sinomonas terricola</name>
    <dbReference type="NCBI Taxonomy" id="3110330"/>
    <lineage>
        <taxon>Bacteria</taxon>
        <taxon>Bacillati</taxon>
        <taxon>Actinomycetota</taxon>
        <taxon>Actinomycetes</taxon>
        <taxon>Micrococcales</taxon>
        <taxon>Micrococcaceae</taxon>
        <taxon>Sinomonas</taxon>
    </lineage>
</organism>
<dbReference type="EMBL" id="JAYGGQ010000007">
    <property type="protein sequence ID" value="MEA5455177.1"/>
    <property type="molecule type" value="Genomic_DNA"/>
</dbReference>
<reference evidence="4 5" key="1">
    <citation type="submission" date="2023-12" db="EMBL/GenBank/DDBJ databases">
        <title>Sinomonas terricola sp. nov, isolated from litchi orchard soil in Guangdong, PR China.</title>
        <authorList>
            <person name="Jiaxin W."/>
            <person name="Yang Z."/>
            <person name="Honghui Z."/>
        </authorList>
    </citation>
    <scope>NUCLEOTIDE SEQUENCE [LARGE SCALE GENOMIC DNA]</scope>
    <source>
        <strain evidence="4 5">JGH33</strain>
    </source>
</reference>